<dbReference type="CDD" id="cd01949">
    <property type="entry name" value="GGDEF"/>
    <property type="match status" value="1"/>
</dbReference>
<dbReference type="InterPro" id="IPR043128">
    <property type="entry name" value="Rev_trsase/Diguanyl_cyclase"/>
</dbReference>
<dbReference type="InterPro" id="IPR000160">
    <property type="entry name" value="GGDEF_dom"/>
</dbReference>
<dbReference type="FunFam" id="3.30.70.270:FF:000001">
    <property type="entry name" value="Diguanylate cyclase domain protein"/>
    <property type="match status" value="1"/>
</dbReference>
<dbReference type="InterPro" id="IPR050469">
    <property type="entry name" value="Diguanylate_Cyclase"/>
</dbReference>
<dbReference type="Proteomes" id="UP001060336">
    <property type="component" value="Chromosome"/>
</dbReference>
<dbReference type="KEGG" id="naci:NUH88_04390"/>
<name>A0A9J7AXF6_9PROT</name>
<dbReference type="PROSITE" id="PS50887">
    <property type="entry name" value="GGDEF"/>
    <property type="match status" value="1"/>
</dbReference>
<evidence type="ECO:0000313" key="6">
    <source>
        <dbReference type="Proteomes" id="UP001060336"/>
    </source>
</evidence>
<dbReference type="PANTHER" id="PTHR45138:SF9">
    <property type="entry name" value="DIGUANYLATE CYCLASE DGCM-RELATED"/>
    <property type="match status" value="1"/>
</dbReference>
<dbReference type="AlphaFoldDB" id="A0A9J7AXF6"/>
<feature type="coiled-coil region" evidence="3">
    <location>
        <begin position="57"/>
        <end position="84"/>
    </location>
</feature>
<keyword evidence="3" id="KW-0175">Coiled coil</keyword>
<protein>
    <recommendedName>
        <fullName evidence="1">diguanylate cyclase</fullName>
        <ecNumber evidence="1">2.7.7.65</ecNumber>
    </recommendedName>
</protein>
<feature type="domain" description="GGDEF" evidence="4">
    <location>
        <begin position="115"/>
        <end position="243"/>
    </location>
</feature>
<evidence type="ECO:0000256" key="3">
    <source>
        <dbReference type="SAM" id="Coils"/>
    </source>
</evidence>
<evidence type="ECO:0000259" key="4">
    <source>
        <dbReference type="PROSITE" id="PS50887"/>
    </source>
</evidence>
<dbReference type="EC" id="2.7.7.65" evidence="1"/>
<evidence type="ECO:0000256" key="1">
    <source>
        <dbReference type="ARBA" id="ARBA00012528"/>
    </source>
</evidence>
<dbReference type="NCBIfam" id="TIGR00254">
    <property type="entry name" value="GGDEF"/>
    <property type="match status" value="1"/>
</dbReference>
<dbReference type="RefSeq" id="WP_257770189.1">
    <property type="nucleotide sequence ID" value="NZ_CP102480.1"/>
</dbReference>
<dbReference type="Gene3D" id="3.30.70.270">
    <property type="match status" value="1"/>
</dbReference>
<organism evidence="5 6">
    <name type="scientific">Nisaea acidiphila</name>
    <dbReference type="NCBI Taxonomy" id="1862145"/>
    <lineage>
        <taxon>Bacteria</taxon>
        <taxon>Pseudomonadati</taxon>
        <taxon>Pseudomonadota</taxon>
        <taxon>Alphaproteobacteria</taxon>
        <taxon>Rhodospirillales</taxon>
        <taxon>Thalassobaculaceae</taxon>
        <taxon>Nisaea</taxon>
    </lineage>
</organism>
<comment type="catalytic activity">
    <reaction evidence="2">
        <text>2 GTP = 3',3'-c-di-GMP + 2 diphosphate</text>
        <dbReference type="Rhea" id="RHEA:24898"/>
        <dbReference type="ChEBI" id="CHEBI:33019"/>
        <dbReference type="ChEBI" id="CHEBI:37565"/>
        <dbReference type="ChEBI" id="CHEBI:58805"/>
        <dbReference type="EC" id="2.7.7.65"/>
    </reaction>
</comment>
<dbReference type="InterPro" id="IPR029787">
    <property type="entry name" value="Nucleotide_cyclase"/>
</dbReference>
<dbReference type="SUPFAM" id="SSF55073">
    <property type="entry name" value="Nucleotide cyclase"/>
    <property type="match status" value="1"/>
</dbReference>
<reference evidence="5" key="1">
    <citation type="submission" date="2022-08" db="EMBL/GenBank/DDBJ databases">
        <title>Nisaea acidiphila sp. nov., isolated from a marine algal debris and emended description of the genus Nisaea Urios et al. 2008.</title>
        <authorList>
            <person name="Kwon K."/>
        </authorList>
    </citation>
    <scope>NUCLEOTIDE SEQUENCE</scope>
    <source>
        <strain evidence="5">MEBiC11861</strain>
    </source>
</reference>
<accession>A0A9J7AXF6</accession>
<dbReference type="SMART" id="SM00267">
    <property type="entry name" value="GGDEF"/>
    <property type="match status" value="1"/>
</dbReference>
<proteinExistence type="predicted"/>
<keyword evidence="6" id="KW-1185">Reference proteome</keyword>
<dbReference type="PANTHER" id="PTHR45138">
    <property type="entry name" value="REGULATORY COMPONENTS OF SENSORY TRANSDUCTION SYSTEM"/>
    <property type="match status" value="1"/>
</dbReference>
<dbReference type="EMBL" id="CP102480">
    <property type="protein sequence ID" value="UUX50932.1"/>
    <property type="molecule type" value="Genomic_DNA"/>
</dbReference>
<dbReference type="Pfam" id="PF00990">
    <property type="entry name" value="GGDEF"/>
    <property type="match status" value="1"/>
</dbReference>
<dbReference type="GO" id="GO:0052621">
    <property type="term" value="F:diguanylate cyclase activity"/>
    <property type="evidence" value="ECO:0007669"/>
    <property type="project" value="UniProtKB-EC"/>
</dbReference>
<sequence>MSGFMHPQDLKLEDTQLTSAFANLDVGNLLSRMPAEIATRASEIVKDAELDDTEIALRLAMIAMTEAENRIARQEKRIAHLESLSVTDELTGLLNRRGFAERLQSALAACKRQGITGTLLMIDLDKFKAVNDTYGHAAGDALLITVARILQSRTRETDSVARLGGDEFAVIMSGADEDDAQARINALDHELNTRILQWNGSAIHLHASVGHDAYGPDDTEPELLDRVDRAMYARKQESVFADL</sequence>
<evidence type="ECO:0000256" key="2">
    <source>
        <dbReference type="ARBA" id="ARBA00034247"/>
    </source>
</evidence>
<evidence type="ECO:0000313" key="5">
    <source>
        <dbReference type="EMBL" id="UUX50932.1"/>
    </source>
</evidence>
<gene>
    <name evidence="5" type="ORF">NUH88_04390</name>
</gene>